<keyword evidence="1" id="KW-1133">Transmembrane helix</keyword>
<dbReference type="NCBIfam" id="TIGR01571">
    <property type="entry name" value="A_thal_Cys_rich"/>
    <property type="match status" value="1"/>
</dbReference>
<dbReference type="EMBL" id="CAJZBQ010000017">
    <property type="protein sequence ID" value="CAG9317024.1"/>
    <property type="molecule type" value="Genomic_DNA"/>
</dbReference>
<dbReference type="PANTHER" id="PTHR15907">
    <property type="entry name" value="DUF614 FAMILY PROTEIN-RELATED"/>
    <property type="match status" value="1"/>
</dbReference>
<evidence type="ECO:0000313" key="3">
    <source>
        <dbReference type="Proteomes" id="UP001162131"/>
    </source>
</evidence>
<feature type="transmembrane region" description="Helical" evidence="1">
    <location>
        <begin position="49"/>
        <end position="67"/>
    </location>
</feature>
<keyword evidence="1" id="KW-0812">Transmembrane</keyword>
<evidence type="ECO:0000313" key="2">
    <source>
        <dbReference type="EMBL" id="CAG9317024.1"/>
    </source>
</evidence>
<organism evidence="2 3">
    <name type="scientific">Blepharisma stoltei</name>
    <dbReference type="NCBI Taxonomy" id="1481888"/>
    <lineage>
        <taxon>Eukaryota</taxon>
        <taxon>Sar</taxon>
        <taxon>Alveolata</taxon>
        <taxon>Ciliophora</taxon>
        <taxon>Postciliodesmatophora</taxon>
        <taxon>Heterotrichea</taxon>
        <taxon>Heterotrichida</taxon>
        <taxon>Blepharismidae</taxon>
        <taxon>Blepharisma</taxon>
    </lineage>
</organism>
<dbReference type="AlphaFoldDB" id="A0AAU9IU54"/>
<evidence type="ECO:0000256" key="1">
    <source>
        <dbReference type="SAM" id="Phobius"/>
    </source>
</evidence>
<gene>
    <name evidence="2" type="ORF">BSTOLATCC_MIC17650</name>
</gene>
<dbReference type="InterPro" id="IPR006461">
    <property type="entry name" value="PLAC_motif_containing"/>
</dbReference>
<protein>
    <submittedName>
        <fullName evidence="2">Uncharacterized protein</fullName>
    </submittedName>
</protein>
<keyword evidence="1" id="KW-0472">Membrane</keyword>
<keyword evidence="3" id="KW-1185">Reference proteome</keyword>
<dbReference type="Pfam" id="PF04749">
    <property type="entry name" value="PLAC8"/>
    <property type="match status" value="1"/>
</dbReference>
<name>A0AAU9IU54_9CILI</name>
<accession>A0AAU9IU54</accession>
<proteinExistence type="predicted"/>
<sequence>MSEGPDWAFKLFDCFDTPLTCLWSCLVPCGTPCLQATTTKLTNDKEENAPLIAFLMACGLCCFGVAYNRTKIREVLSIKGSYLNDCILATFCCCCSMVREWREVMANKGFKEDEPVWKAWKGYQEVSS</sequence>
<comment type="caution">
    <text evidence="2">The sequence shown here is derived from an EMBL/GenBank/DDBJ whole genome shotgun (WGS) entry which is preliminary data.</text>
</comment>
<dbReference type="Proteomes" id="UP001162131">
    <property type="component" value="Unassembled WGS sequence"/>
</dbReference>
<reference evidence="2" key="1">
    <citation type="submission" date="2021-09" db="EMBL/GenBank/DDBJ databases">
        <authorList>
            <consortium name="AG Swart"/>
            <person name="Singh M."/>
            <person name="Singh A."/>
            <person name="Seah K."/>
            <person name="Emmerich C."/>
        </authorList>
    </citation>
    <scope>NUCLEOTIDE SEQUENCE</scope>
    <source>
        <strain evidence="2">ATCC30299</strain>
    </source>
</reference>